<name>A0A6P8BEZ5_PYRGI</name>
<evidence type="ECO:0000313" key="2">
    <source>
        <dbReference type="RefSeq" id="XP_030985634.1"/>
    </source>
</evidence>
<reference evidence="2" key="2">
    <citation type="submission" date="2019-10" db="EMBL/GenBank/DDBJ databases">
        <authorList>
            <consortium name="NCBI Genome Project"/>
        </authorList>
    </citation>
    <scope>NUCLEOTIDE SEQUENCE</scope>
    <source>
        <strain evidence="2">NI907</strain>
    </source>
</reference>
<sequence length="163" mass="17901">MVLKIFYNAEIDCQHVIGVQGLALHACWSVICFEAVTSLVSLEEDAAPLRWVGQKKSQVKACFLTPLLPCGCINRGCHNICRWCLAAARMIITQNGCFPSSYCTTLPGGFARVPYSKLLTVPSLPTIVVICDPSSTLGLIVLVFYTQGRFITSQILTYSSHNR</sequence>
<gene>
    <name evidence="2" type="ORF">PgNI_03507</name>
</gene>
<dbReference type="Proteomes" id="UP000515153">
    <property type="component" value="Unplaced"/>
</dbReference>
<protein>
    <submittedName>
        <fullName evidence="2">Uncharacterized protein</fullName>
    </submittedName>
</protein>
<organism evidence="1 2">
    <name type="scientific">Pyricularia grisea</name>
    <name type="common">Crabgrass-specific blast fungus</name>
    <name type="synonym">Magnaporthe grisea</name>
    <dbReference type="NCBI Taxonomy" id="148305"/>
    <lineage>
        <taxon>Eukaryota</taxon>
        <taxon>Fungi</taxon>
        <taxon>Dikarya</taxon>
        <taxon>Ascomycota</taxon>
        <taxon>Pezizomycotina</taxon>
        <taxon>Sordariomycetes</taxon>
        <taxon>Sordariomycetidae</taxon>
        <taxon>Magnaporthales</taxon>
        <taxon>Pyriculariaceae</taxon>
        <taxon>Pyricularia</taxon>
    </lineage>
</organism>
<dbReference type="AlphaFoldDB" id="A0A6P8BEZ5"/>
<proteinExistence type="predicted"/>
<reference evidence="2" key="3">
    <citation type="submission" date="2025-08" db="UniProtKB">
        <authorList>
            <consortium name="RefSeq"/>
        </authorList>
    </citation>
    <scope>IDENTIFICATION</scope>
    <source>
        <strain evidence="2">NI907</strain>
    </source>
</reference>
<evidence type="ECO:0000313" key="1">
    <source>
        <dbReference type="Proteomes" id="UP000515153"/>
    </source>
</evidence>
<reference evidence="2" key="1">
    <citation type="journal article" date="2019" name="Mol. Biol. Evol.">
        <title>Blast fungal genomes show frequent chromosomal changes, gene gains and losses, and effector gene turnover.</title>
        <authorList>
            <person name="Gomez Luciano L.B."/>
            <person name="Jason Tsai I."/>
            <person name="Chuma I."/>
            <person name="Tosa Y."/>
            <person name="Chen Y.H."/>
            <person name="Li J.Y."/>
            <person name="Li M.Y."/>
            <person name="Jade Lu M.Y."/>
            <person name="Nakayashiki H."/>
            <person name="Li W.H."/>
        </authorList>
    </citation>
    <scope>NUCLEOTIDE SEQUENCE</scope>
    <source>
        <strain evidence="2">NI907</strain>
    </source>
</reference>
<accession>A0A6P8BEZ5</accession>
<keyword evidence="1" id="KW-1185">Reference proteome</keyword>
<dbReference type="RefSeq" id="XP_030985634.1">
    <property type="nucleotide sequence ID" value="XM_031123561.1"/>
</dbReference>
<dbReference type="GeneID" id="41958471"/>
<dbReference type="KEGG" id="pgri:PgNI_03507"/>